<keyword evidence="1" id="KW-0472">Membrane</keyword>
<evidence type="ECO:0000256" key="1">
    <source>
        <dbReference type="SAM" id="Phobius"/>
    </source>
</evidence>
<dbReference type="Proteomes" id="UP000553776">
    <property type="component" value="Unassembled WGS sequence"/>
</dbReference>
<evidence type="ECO:0000313" key="2">
    <source>
        <dbReference type="EMBL" id="MBB6695321.1"/>
    </source>
</evidence>
<comment type="caution">
    <text evidence="2">The sequence shown here is derived from an EMBL/GenBank/DDBJ whole genome shotgun (WGS) entry which is preliminary data.</text>
</comment>
<sequence length="146" mass="16191">MRSSKKRLLWGVVAIMAASVLIIGSAVVWKNNSELFREFRSFSVKIVNKSDYDLVSVETGILQSDSSGNAVASGSKDTYDKKIKAGREKAIKPKLRIDGEGGIYLKYTDSRGETVQKTVCSYTEYVSGYSTVTIHNDKVEVQEKCH</sequence>
<feature type="transmembrane region" description="Helical" evidence="1">
    <location>
        <begin position="7"/>
        <end position="29"/>
    </location>
</feature>
<gene>
    <name evidence="2" type="ORF">H7B90_28385</name>
</gene>
<name>A0A841UBI9_9BACL</name>
<dbReference type="AlphaFoldDB" id="A0A841UBI9"/>
<keyword evidence="1" id="KW-1133">Transmembrane helix</keyword>
<evidence type="ECO:0000313" key="3">
    <source>
        <dbReference type="Proteomes" id="UP000553776"/>
    </source>
</evidence>
<dbReference type="EMBL" id="JACJVR010000123">
    <property type="protein sequence ID" value="MBB6695321.1"/>
    <property type="molecule type" value="Genomic_DNA"/>
</dbReference>
<protein>
    <submittedName>
        <fullName evidence="2">Uncharacterized protein</fullName>
    </submittedName>
</protein>
<organism evidence="2 3">
    <name type="scientific">Cohnella xylanilytica</name>
    <dbReference type="NCBI Taxonomy" id="557555"/>
    <lineage>
        <taxon>Bacteria</taxon>
        <taxon>Bacillati</taxon>
        <taxon>Bacillota</taxon>
        <taxon>Bacilli</taxon>
        <taxon>Bacillales</taxon>
        <taxon>Paenibacillaceae</taxon>
        <taxon>Cohnella</taxon>
    </lineage>
</organism>
<dbReference type="RefSeq" id="WP_185139275.1">
    <property type="nucleotide sequence ID" value="NZ_JACJVR010000123.1"/>
</dbReference>
<keyword evidence="1" id="KW-0812">Transmembrane</keyword>
<accession>A0A841UBI9</accession>
<reference evidence="2 3" key="1">
    <citation type="submission" date="2020-08" db="EMBL/GenBank/DDBJ databases">
        <title>Cohnella phylogeny.</title>
        <authorList>
            <person name="Dunlap C."/>
        </authorList>
    </citation>
    <scope>NUCLEOTIDE SEQUENCE [LARGE SCALE GENOMIC DNA]</scope>
    <source>
        <strain evidence="2 3">DSM 25239</strain>
    </source>
</reference>
<proteinExistence type="predicted"/>
<keyword evidence="3" id="KW-1185">Reference proteome</keyword>